<evidence type="ECO:0008006" key="4">
    <source>
        <dbReference type="Google" id="ProtNLM"/>
    </source>
</evidence>
<evidence type="ECO:0000313" key="2">
    <source>
        <dbReference type="EMBL" id="KLI63688.1"/>
    </source>
</evidence>
<dbReference type="Pfam" id="PF04964">
    <property type="entry name" value="Flp_Fap"/>
    <property type="match status" value="1"/>
</dbReference>
<accession>A0A0H0XM50</accession>
<evidence type="ECO:0000313" key="3">
    <source>
        <dbReference type="Proteomes" id="UP000053455"/>
    </source>
</evidence>
<comment type="caution">
    <text evidence="2">The sequence shown here is derived from an EMBL/GenBank/DDBJ whole genome shotgun (WGS) entry which is preliminary data.</text>
</comment>
<dbReference type="OrthoDB" id="5325135at2"/>
<organism evidence="2 3">
    <name type="scientific">Aurantiacibacter marinus</name>
    <dbReference type="NCBI Taxonomy" id="874156"/>
    <lineage>
        <taxon>Bacteria</taxon>
        <taxon>Pseudomonadati</taxon>
        <taxon>Pseudomonadota</taxon>
        <taxon>Alphaproteobacteria</taxon>
        <taxon>Sphingomonadales</taxon>
        <taxon>Erythrobacteraceae</taxon>
        <taxon>Aurantiacibacter</taxon>
    </lineage>
</organism>
<dbReference type="RefSeq" id="WP_047093503.1">
    <property type="nucleotide sequence ID" value="NZ_LBHU01000002.1"/>
</dbReference>
<dbReference type="STRING" id="874156.GCA_001021555_01695"/>
<dbReference type="EMBL" id="LBHU01000002">
    <property type="protein sequence ID" value="KLI63688.1"/>
    <property type="molecule type" value="Genomic_DNA"/>
</dbReference>
<evidence type="ECO:0000256" key="1">
    <source>
        <dbReference type="SAM" id="Phobius"/>
    </source>
</evidence>
<feature type="transmembrane region" description="Helical" evidence="1">
    <location>
        <begin position="21"/>
        <end position="39"/>
    </location>
</feature>
<keyword evidence="1" id="KW-0472">Membrane</keyword>
<gene>
    <name evidence="2" type="ORF">AAV99_08115</name>
</gene>
<sequence length="62" mass="6572">MSVRHFRRLIADQTGTAAVEYGIIAMLIAVALAGTMLSLGNEVDTQYDTIATEYADANSPPG</sequence>
<dbReference type="InterPro" id="IPR007047">
    <property type="entry name" value="Flp_Fap"/>
</dbReference>
<keyword evidence="3" id="KW-1185">Reference proteome</keyword>
<protein>
    <recommendedName>
        <fullName evidence="4">Pilin</fullName>
    </recommendedName>
</protein>
<proteinExistence type="predicted"/>
<keyword evidence="1" id="KW-0812">Transmembrane</keyword>
<reference evidence="2 3" key="1">
    <citation type="submission" date="2015-04" db="EMBL/GenBank/DDBJ databases">
        <title>The draft genome sequence of Erythrobacter marinus HWDM-33.</title>
        <authorList>
            <person name="Zhuang L."/>
            <person name="Liu Y."/>
            <person name="Shao Z."/>
        </authorList>
    </citation>
    <scope>NUCLEOTIDE SEQUENCE [LARGE SCALE GENOMIC DNA]</scope>
    <source>
        <strain evidence="2 3">HWDM-33</strain>
    </source>
</reference>
<dbReference type="AlphaFoldDB" id="A0A0H0XM50"/>
<dbReference type="PATRIC" id="fig|874156.12.peg.1670"/>
<name>A0A0H0XM50_9SPHN</name>
<dbReference type="Proteomes" id="UP000053455">
    <property type="component" value="Unassembled WGS sequence"/>
</dbReference>
<keyword evidence="1" id="KW-1133">Transmembrane helix</keyword>